<dbReference type="SMART" id="SM00966">
    <property type="entry name" value="SpoVT_AbrB"/>
    <property type="match status" value="1"/>
</dbReference>
<dbReference type="Proteomes" id="UP000001549">
    <property type="component" value="Chromosome"/>
</dbReference>
<evidence type="ECO:0000313" key="2">
    <source>
        <dbReference type="EMBL" id="AEH10060.1"/>
    </source>
</evidence>
<reference evidence="2 3" key="1">
    <citation type="submission" date="2011-05" db="EMBL/GenBank/DDBJ databases">
        <title>Complete sequence of chromosome of Frankia symbiont of Datisca glomerata.</title>
        <authorList>
            <consortium name="US DOE Joint Genome Institute"/>
            <person name="Lucas S."/>
            <person name="Han J."/>
            <person name="Lapidus A."/>
            <person name="Cheng J.-F."/>
            <person name="Goodwin L."/>
            <person name="Pitluck S."/>
            <person name="Peters L."/>
            <person name="Mikhailova N."/>
            <person name="Chertkov O."/>
            <person name="Teshima H."/>
            <person name="Han C."/>
            <person name="Tapia R."/>
            <person name="Land M."/>
            <person name="Hauser L."/>
            <person name="Kyrpides N."/>
            <person name="Ivanova N."/>
            <person name="Pagani I."/>
            <person name="Berry A."/>
            <person name="Pawlowski K."/>
            <person name="Persson T."/>
            <person name="Vanden Heuvel B."/>
            <person name="Benson D."/>
            <person name="Woyke T."/>
        </authorList>
    </citation>
    <scope>NUCLEOTIDE SEQUENCE [LARGE SCALE GENOMIC DNA]</scope>
    <source>
        <strain evidence="3">4085684</strain>
    </source>
</reference>
<dbReference type="InterPro" id="IPR007159">
    <property type="entry name" value="SpoVT-AbrB_dom"/>
</dbReference>
<organism evidence="2 3">
    <name type="scientific">Candidatus Protofrankia datiscae</name>
    <dbReference type="NCBI Taxonomy" id="2716812"/>
    <lineage>
        <taxon>Bacteria</taxon>
        <taxon>Bacillati</taxon>
        <taxon>Actinomycetota</taxon>
        <taxon>Actinomycetes</taxon>
        <taxon>Frankiales</taxon>
        <taxon>Frankiaceae</taxon>
        <taxon>Protofrankia</taxon>
    </lineage>
</organism>
<dbReference type="InterPro" id="IPR037914">
    <property type="entry name" value="SpoVT-AbrB_sf"/>
</dbReference>
<feature type="domain" description="SpoVT-AbrB" evidence="1">
    <location>
        <begin position="12"/>
        <end position="58"/>
    </location>
</feature>
<dbReference type="AlphaFoldDB" id="F8B4T7"/>
<dbReference type="SUPFAM" id="SSF89447">
    <property type="entry name" value="AbrB/MazE/MraZ-like"/>
    <property type="match status" value="1"/>
</dbReference>
<dbReference type="Gene3D" id="2.10.260.10">
    <property type="match status" value="1"/>
</dbReference>
<evidence type="ECO:0000259" key="1">
    <source>
        <dbReference type="SMART" id="SM00966"/>
    </source>
</evidence>
<keyword evidence="3" id="KW-1185">Reference proteome</keyword>
<protein>
    <submittedName>
        <fullName evidence="2">SpoVT/AbrB domain-containing protein</fullName>
    </submittedName>
</protein>
<dbReference type="GO" id="GO:0003677">
    <property type="term" value="F:DNA binding"/>
    <property type="evidence" value="ECO:0007669"/>
    <property type="project" value="InterPro"/>
</dbReference>
<sequence>MATEVKRRPGVTRVSRKHQVTLPVDVLRAAGLGPGDELRVTADGRGRLVLTAVRDPLEELIGSAPGLSAVTDLETLRNEWER</sequence>
<name>F8B4T7_9ACTN</name>
<dbReference type="KEGG" id="fsy:FsymDg_2712"/>
<dbReference type="EMBL" id="CP002801">
    <property type="protein sequence ID" value="AEH10060.1"/>
    <property type="molecule type" value="Genomic_DNA"/>
</dbReference>
<gene>
    <name evidence="2" type="ordered locus">FsymDg_2712</name>
</gene>
<dbReference type="Pfam" id="PF04014">
    <property type="entry name" value="MazE_antitoxin"/>
    <property type="match status" value="1"/>
</dbReference>
<dbReference type="eggNOG" id="COG2002">
    <property type="taxonomic scope" value="Bacteria"/>
</dbReference>
<dbReference type="HOGENOM" id="CLU_2553306_0_0_11"/>
<accession>F8B4T7</accession>
<proteinExistence type="predicted"/>
<dbReference type="STRING" id="656024.FsymDg_2712"/>
<dbReference type="RefSeq" id="WP_013873973.1">
    <property type="nucleotide sequence ID" value="NC_015656.1"/>
</dbReference>
<evidence type="ECO:0000313" key="3">
    <source>
        <dbReference type="Proteomes" id="UP000001549"/>
    </source>
</evidence>